<evidence type="ECO:0000256" key="1">
    <source>
        <dbReference type="SAM" id="MobiDB-lite"/>
    </source>
</evidence>
<dbReference type="EMBL" id="CACQ02009239">
    <property type="protein sequence ID" value="CCF46984.1"/>
    <property type="molecule type" value="Genomic_DNA"/>
</dbReference>
<name>H1W3C1_COLHI</name>
<protein>
    <submittedName>
        <fullName evidence="2">Uncharacterized protein</fullName>
    </submittedName>
</protein>
<sequence>MNEKGKGIEKENENENDASSDGASSRETGILSPLPARGHALRSQDLPQRGSMVSQMSGTTVVSAHPSGIPMVREKRLSRKTKNPMLRNSMASQRSARIE</sequence>
<evidence type="ECO:0000313" key="3">
    <source>
        <dbReference type="Proteomes" id="UP000007174"/>
    </source>
</evidence>
<dbReference type="Proteomes" id="UP000007174">
    <property type="component" value="Unassembled WGS sequence"/>
</dbReference>
<dbReference type="STRING" id="759273.H1W3C1"/>
<feature type="compositionally biased region" description="Basic and acidic residues" evidence="1">
    <location>
        <begin position="1"/>
        <end position="13"/>
    </location>
</feature>
<dbReference type="AlphaFoldDB" id="H1W3C1"/>
<dbReference type="HOGENOM" id="CLU_2320236_0_0_1"/>
<organism evidence="2 3">
    <name type="scientific">Colletotrichum higginsianum (strain IMI 349063)</name>
    <name type="common">Crucifer anthracnose fungus</name>
    <dbReference type="NCBI Taxonomy" id="759273"/>
    <lineage>
        <taxon>Eukaryota</taxon>
        <taxon>Fungi</taxon>
        <taxon>Dikarya</taxon>
        <taxon>Ascomycota</taxon>
        <taxon>Pezizomycotina</taxon>
        <taxon>Sordariomycetes</taxon>
        <taxon>Hypocreomycetidae</taxon>
        <taxon>Glomerellales</taxon>
        <taxon>Glomerellaceae</taxon>
        <taxon>Colletotrichum</taxon>
        <taxon>Colletotrichum destructivum species complex</taxon>
    </lineage>
</organism>
<reference evidence="3" key="1">
    <citation type="journal article" date="2012" name="Nat. Genet.">
        <title>Lifestyle transitions in plant pathogenic Colletotrichum fungi deciphered by genome and transcriptome analyses.</title>
        <authorList>
            <person name="O'Connell R.J."/>
            <person name="Thon M.R."/>
            <person name="Hacquard S."/>
            <person name="Amyotte S.G."/>
            <person name="Kleemann J."/>
            <person name="Torres M.F."/>
            <person name="Damm U."/>
            <person name="Buiate E.A."/>
            <person name="Epstein L."/>
            <person name="Alkan N."/>
            <person name="Altmueller J."/>
            <person name="Alvarado-Balderrama L."/>
            <person name="Bauser C.A."/>
            <person name="Becker C."/>
            <person name="Birren B.W."/>
            <person name="Chen Z."/>
            <person name="Choi J."/>
            <person name="Crouch J.A."/>
            <person name="Duvick J.P."/>
            <person name="Farman M.A."/>
            <person name="Gan P."/>
            <person name="Heiman D."/>
            <person name="Henrissat B."/>
            <person name="Howard R.J."/>
            <person name="Kabbage M."/>
            <person name="Koch C."/>
            <person name="Kracher B."/>
            <person name="Kubo Y."/>
            <person name="Law A.D."/>
            <person name="Lebrun M.-H."/>
            <person name="Lee Y.-H."/>
            <person name="Miyara I."/>
            <person name="Moore N."/>
            <person name="Neumann U."/>
            <person name="Nordstroem K."/>
            <person name="Panaccione D.G."/>
            <person name="Panstruga R."/>
            <person name="Place M."/>
            <person name="Proctor R.H."/>
            <person name="Prusky D."/>
            <person name="Rech G."/>
            <person name="Reinhardt R."/>
            <person name="Rollins J.A."/>
            <person name="Rounsley S."/>
            <person name="Schardl C.L."/>
            <person name="Schwartz D.C."/>
            <person name="Shenoy N."/>
            <person name="Shirasu K."/>
            <person name="Sikhakolli U.R."/>
            <person name="Stueber K."/>
            <person name="Sukno S.A."/>
            <person name="Sweigard J.A."/>
            <person name="Takano Y."/>
            <person name="Takahara H."/>
            <person name="Trail F."/>
            <person name="van der Does H.C."/>
            <person name="Voll L.M."/>
            <person name="Will I."/>
            <person name="Young S."/>
            <person name="Zeng Q."/>
            <person name="Zhang J."/>
            <person name="Zhou S."/>
            <person name="Dickman M.B."/>
            <person name="Schulze-Lefert P."/>
            <person name="Ver Loren van Themaat E."/>
            <person name="Ma L.-J."/>
            <person name="Vaillancourt L.J."/>
        </authorList>
    </citation>
    <scope>NUCLEOTIDE SEQUENCE [LARGE SCALE GENOMIC DNA]</scope>
    <source>
        <strain evidence="3">IMI 349063</strain>
    </source>
</reference>
<feature type="compositionally biased region" description="Polar residues" evidence="1">
    <location>
        <begin position="51"/>
        <end position="62"/>
    </location>
</feature>
<dbReference type="VEuPathDB" id="FungiDB:CH63R_07172"/>
<proteinExistence type="predicted"/>
<gene>
    <name evidence="2" type="ORF">CH063_15549</name>
</gene>
<feature type="compositionally biased region" description="Polar residues" evidence="1">
    <location>
        <begin position="89"/>
        <end position="99"/>
    </location>
</feature>
<dbReference type="eggNOG" id="ENOG502QSWP">
    <property type="taxonomic scope" value="Eukaryota"/>
</dbReference>
<accession>H1W3C1</accession>
<feature type="region of interest" description="Disordered" evidence="1">
    <location>
        <begin position="1"/>
        <end position="99"/>
    </location>
</feature>
<evidence type="ECO:0000313" key="2">
    <source>
        <dbReference type="EMBL" id="CCF46984.1"/>
    </source>
</evidence>